<keyword evidence="1" id="KW-0812">Transmembrane</keyword>
<organism evidence="2 3">
    <name type="scientific">Corynebacterium gerontici</name>
    <dbReference type="NCBI Taxonomy" id="2079234"/>
    <lineage>
        <taxon>Bacteria</taxon>
        <taxon>Bacillati</taxon>
        <taxon>Actinomycetota</taxon>
        <taxon>Actinomycetes</taxon>
        <taxon>Mycobacteriales</taxon>
        <taxon>Corynebacteriaceae</taxon>
        <taxon>Corynebacterium</taxon>
    </lineage>
</organism>
<proteinExistence type="predicted"/>
<dbReference type="EMBL" id="CP033897">
    <property type="protein sequence ID" value="AZA11745.1"/>
    <property type="molecule type" value="Genomic_DNA"/>
</dbReference>
<feature type="transmembrane region" description="Helical" evidence="1">
    <location>
        <begin position="27"/>
        <end position="44"/>
    </location>
</feature>
<name>A0A3G6J139_9CORY</name>
<reference evidence="2 3" key="1">
    <citation type="submission" date="2018-11" db="EMBL/GenBank/DDBJ databases">
        <authorList>
            <person name="Kleinhagauer T."/>
            <person name="Glaeser S.P."/>
            <person name="Spergser J."/>
            <person name="Ruckert C."/>
            <person name="Kaempfer P."/>
            <person name="Busse H.-J."/>
        </authorList>
    </citation>
    <scope>NUCLEOTIDE SEQUENCE [LARGE SCALE GENOMIC DNA]</scope>
    <source>
        <strain evidence="2 3">W8</strain>
    </source>
</reference>
<accession>A0A3G6J139</accession>
<keyword evidence="3" id="KW-1185">Reference proteome</keyword>
<evidence type="ECO:0000313" key="2">
    <source>
        <dbReference type="EMBL" id="AZA11745.1"/>
    </source>
</evidence>
<sequence length="80" mass="8602">MGCVTMQRRPLNPIEHRKAQVRKYSRTAAIGVGGGAGLVILGILTQASMLITMGMVLAVVMGGFGVWKVREIINHKDPEA</sequence>
<evidence type="ECO:0000313" key="3">
    <source>
        <dbReference type="Proteomes" id="UP000271587"/>
    </source>
</evidence>
<evidence type="ECO:0000256" key="1">
    <source>
        <dbReference type="SAM" id="Phobius"/>
    </source>
</evidence>
<dbReference type="KEGG" id="cgk:CGERO_07225"/>
<dbReference type="AlphaFoldDB" id="A0A3G6J139"/>
<dbReference type="Proteomes" id="UP000271587">
    <property type="component" value="Chromosome"/>
</dbReference>
<keyword evidence="1" id="KW-1133">Transmembrane helix</keyword>
<keyword evidence="1" id="KW-0472">Membrane</keyword>
<protein>
    <submittedName>
        <fullName evidence="2">Uncharacterized protein</fullName>
    </submittedName>
</protein>
<feature type="transmembrane region" description="Helical" evidence="1">
    <location>
        <begin position="50"/>
        <end position="67"/>
    </location>
</feature>
<gene>
    <name evidence="2" type="ORF">CGERO_07225</name>
</gene>